<feature type="transmembrane region" description="Helical" evidence="1">
    <location>
        <begin position="105"/>
        <end position="123"/>
    </location>
</feature>
<gene>
    <name evidence="2" type="ORF">SAMN05216388_10099</name>
</gene>
<keyword evidence="1" id="KW-1133">Transmembrane helix</keyword>
<sequence>MAILRAKADRLTVAFGEKIIAGILLVHLYAGPALAQSGGGPLCSGAENSGGGQALAGLMNTFFQLAFSIGALGVAVTFFGTTLGMSFSFLSQDQEENLKRARKKAFGSFGMLFIGAIAISVGINQLNILGCINPVPFS</sequence>
<protein>
    <submittedName>
        <fullName evidence="2">Uncharacterized protein</fullName>
    </submittedName>
</protein>
<accession>A0A1H8MIJ1</accession>
<dbReference type="Proteomes" id="UP000198775">
    <property type="component" value="Unassembled WGS sequence"/>
</dbReference>
<feature type="transmembrane region" description="Helical" evidence="1">
    <location>
        <begin position="12"/>
        <end position="30"/>
    </location>
</feature>
<evidence type="ECO:0000256" key="1">
    <source>
        <dbReference type="SAM" id="Phobius"/>
    </source>
</evidence>
<evidence type="ECO:0000313" key="3">
    <source>
        <dbReference type="Proteomes" id="UP000198775"/>
    </source>
</evidence>
<reference evidence="3" key="1">
    <citation type="submission" date="2016-10" db="EMBL/GenBank/DDBJ databases">
        <authorList>
            <person name="Varghese N."/>
            <person name="Submissions S."/>
        </authorList>
    </citation>
    <scope>NUCLEOTIDE SEQUENCE [LARGE SCALE GENOMIC DNA]</scope>
    <source>
        <strain evidence="3">IBRC-M 10043</strain>
    </source>
</reference>
<name>A0A1H8MIJ1_9EURY</name>
<feature type="transmembrane region" description="Helical" evidence="1">
    <location>
        <begin position="62"/>
        <end position="84"/>
    </location>
</feature>
<keyword evidence="1" id="KW-0472">Membrane</keyword>
<evidence type="ECO:0000313" key="2">
    <source>
        <dbReference type="EMBL" id="SEO17103.1"/>
    </source>
</evidence>
<dbReference type="InterPro" id="IPR058291">
    <property type="entry name" value="DUF7985"/>
</dbReference>
<keyword evidence="3" id="KW-1185">Reference proteome</keyword>
<dbReference type="EMBL" id="FOCX01000009">
    <property type="protein sequence ID" value="SEO17103.1"/>
    <property type="molecule type" value="Genomic_DNA"/>
</dbReference>
<proteinExistence type="predicted"/>
<dbReference type="Pfam" id="PF25946">
    <property type="entry name" value="DUF7985"/>
    <property type="match status" value="1"/>
</dbReference>
<organism evidence="2 3">
    <name type="scientific">Halorientalis persicus</name>
    <dbReference type="NCBI Taxonomy" id="1367881"/>
    <lineage>
        <taxon>Archaea</taxon>
        <taxon>Methanobacteriati</taxon>
        <taxon>Methanobacteriota</taxon>
        <taxon>Stenosarchaea group</taxon>
        <taxon>Halobacteria</taxon>
        <taxon>Halobacteriales</taxon>
        <taxon>Haloarculaceae</taxon>
        <taxon>Halorientalis</taxon>
    </lineage>
</organism>
<dbReference type="AlphaFoldDB" id="A0A1H8MIJ1"/>
<keyword evidence="1" id="KW-0812">Transmembrane</keyword>